<sequence>MQKHSLRKRDNHEQYRNLLDVMKNQIRSLDAMNCNQRNEINRLEQKVEDLNQFVRLHIHANNEYIDANYLQSNRQSVYDNDDNSVFSQDSNSSLNSSNCKMRVNGSGGTVKKIYIQRDS</sequence>
<name>A0A6C0IQA0_9ZZZZ</name>
<evidence type="ECO:0000313" key="2">
    <source>
        <dbReference type="EMBL" id="QHT94675.1"/>
    </source>
</evidence>
<protein>
    <submittedName>
        <fullName evidence="2">Uncharacterized protein</fullName>
    </submittedName>
</protein>
<feature type="region of interest" description="Disordered" evidence="1">
    <location>
        <begin position="80"/>
        <end position="100"/>
    </location>
</feature>
<reference evidence="2" key="1">
    <citation type="journal article" date="2020" name="Nature">
        <title>Giant virus diversity and host interactions through global metagenomics.</title>
        <authorList>
            <person name="Schulz F."/>
            <person name="Roux S."/>
            <person name="Paez-Espino D."/>
            <person name="Jungbluth S."/>
            <person name="Walsh D.A."/>
            <person name="Denef V.J."/>
            <person name="McMahon K.D."/>
            <person name="Konstantinidis K.T."/>
            <person name="Eloe-Fadrosh E.A."/>
            <person name="Kyrpides N.C."/>
            <person name="Woyke T."/>
        </authorList>
    </citation>
    <scope>NUCLEOTIDE SEQUENCE</scope>
    <source>
        <strain evidence="2">GVMAG-M-3300024261-26</strain>
    </source>
</reference>
<organism evidence="2">
    <name type="scientific">viral metagenome</name>
    <dbReference type="NCBI Taxonomy" id="1070528"/>
    <lineage>
        <taxon>unclassified sequences</taxon>
        <taxon>metagenomes</taxon>
        <taxon>organismal metagenomes</taxon>
    </lineage>
</organism>
<dbReference type="EMBL" id="MN740229">
    <property type="protein sequence ID" value="QHT94675.1"/>
    <property type="molecule type" value="Genomic_DNA"/>
</dbReference>
<accession>A0A6C0IQA0</accession>
<dbReference type="AlphaFoldDB" id="A0A6C0IQA0"/>
<proteinExistence type="predicted"/>
<evidence type="ECO:0000256" key="1">
    <source>
        <dbReference type="SAM" id="MobiDB-lite"/>
    </source>
</evidence>
<feature type="compositionally biased region" description="Low complexity" evidence="1">
    <location>
        <begin position="83"/>
        <end position="98"/>
    </location>
</feature>